<dbReference type="Proteomes" id="UP000813461">
    <property type="component" value="Unassembled WGS sequence"/>
</dbReference>
<dbReference type="Gene3D" id="3.30.9.10">
    <property type="entry name" value="D-Amino Acid Oxidase, subunit A, domain 2"/>
    <property type="match status" value="1"/>
</dbReference>
<reference evidence="8" key="1">
    <citation type="journal article" date="2021" name="Nat. Commun.">
        <title>Genetic determinants of endophytism in the Arabidopsis root mycobiome.</title>
        <authorList>
            <person name="Mesny F."/>
            <person name="Miyauchi S."/>
            <person name="Thiergart T."/>
            <person name="Pickel B."/>
            <person name="Atanasova L."/>
            <person name="Karlsson M."/>
            <person name="Huettel B."/>
            <person name="Barry K.W."/>
            <person name="Haridas S."/>
            <person name="Chen C."/>
            <person name="Bauer D."/>
            <person name="Andreopoulos W."/>
            <person name="Pangilinan J."/>
            <person name="LaButti K."/>
            <person name="Riley R."/>
            <person name="Lipzen A."/>
            <person name="Clum A."/>
            <person name="Drula E."/>
            <person name="Henrissat B."/>
            <person name="Kohler A."/>
            <person name="Grigoriev I.V."/>
            <person name="Martin F.M."/>
            <person name="Hacquard S."/>
        </authorList>
    </citation>
    <scope>NUCLEOTIDE SEQUENCE</scope>
    <source>
        <strain evidence="8">MPI-SDFR-AT-0120</strain>
    </source>
</reference>
<dbReference type="InterPro" id="IPR006076">
    <property type="entry name" value="FAD-dep_OxRdtase"/>
</dbReference>
<dbReference type="GO" id="GO:0005737">
    <property type="term" value="C:cytoplasm"/>
    <property type="evidence" value="ECO:0007669"/>
    <property type="project" value="TreeGrafter"/>
</dbReference>
<feature type="binding site" evidence="6">
    <location>
        <position position="203"/>
    </location>
    <ligand>
        <name>FAD</name>
        <dbReference type="ChEBI" id="CHEBI:57692"/>
    </ligand>
</feature>
<evidence type="ECO:0000313" key="9">
    <source>
        <dbReference type="Proteomes" id="UP000813461"/>
    </source>
</evidence>
<dbReference type="GO" id="GO:0003884">
    <property type="term" value="F:D-amino-acid oxidase activity"/>
    <property type="evidence" value="ECO:0007669"/>
    <property type="project" value="InterPro"/>
</dbReference>
<comment type="similarity">
    <text evidence="2">Belongs to the DAMOX/DASOX family.</text>
</comment>
<evidence type="ECO:0000256" key="3">
    <source>
        <dbReference type="ARBA" id="ARBA00022630"/>
    </source>
</evidence>
<dbReference type="SUPFAM" id="SSF51971">
    <property type="entry name" value="Nucleotide-binding domain"/>
    <property type="match status" value="1"/>
</dbReference>
<feature type="binding site" evidence="6">
    <location>
        <position position="355"/>
    </location>
    <ligand>
        <name>D-dopa</name>
        <dbReference type="ChEBI" id="CHEBI:149689"/>
    </ligand>
</feature>
<protein>
    <recommendedName>
        <fullName evidence="7">FAD dependent oxidoreductase domain-containing protein</fullName>
    </recommendedName>
</protein>
<feature type="binding site" evidence="6">
    <location>
        <begin position="44"/>
        <end position="45"/>
    </location>
    <ligand>
        <name>FAD</name>
        <dbReference type="ChEBI" id="CHEBI:57692"/>
    </ligand>
</feature>
<keyword evidence="3" id="KW-0285">Flavoprotein</keyword>
<evidence type="ECO:0000313" key="8">
    <source>
        <dbReference type="EMBL" id="KAH7076066.1"/>
    </source>
</evidence>
<dbReference type="SUPFAM" id="SSF54373">
    <property type="entry name" value="FAD-linked reductases, C-terminal domain"/>
    <property type="match status" value="1"/>
</dbReference>
<dbReference type="Gene3D" id="3.40.50.720">
    <property type="entry name" value="NAD(P)-binding Rossmann-like Domain"/>
    <property type="match status" value="1"/>
</dbReference>
<dbReference type="OrthoDB" id="2015447at2759"/>
<dbReference type="PIRSF" id="PIRSF000189">
    <property type="entry name" value="D-aa_oxidase"/>
    <property type="match status" value="1"/>
</dbReference>
<proteinExistence type="inferred from homology"/>
<comment type="cofactor">
    <cofactor evidence="1 6">
        <name>FAD</name>
        <dbReference type="ChEBI" id="CHEBI:57692"/>
    </cofactor>
</comment>
<evidence type="ECO:0000256" key="2">
    <source>
        <dbReference type="ARBA" id="ARBA00006730"/>
    </source>
</evidence>
<dbReference type="AlphaFoldDB" id="A0A8K0VTX4"/>
<name>A0A8K0VTX4_9PLEO</name>
<feature type="binding site" evidence="6">
    <location>
        <position position="312"/>
    </location>
    <ligand>
        <name>D-dopa</name>
        <dbReference type="ChEBI" id="CHEBI:149689"/>
    </ligand>
</feature>
<evidence type="ECO:0000256" key="5">
    <source>
        <dbReference type="ARBA" id="ARBA00023002"/>
    </source>
</evidence>
<dbReference type="EMBL" id="JAGMVJ010000019">
    <property type="protein sequence ID" value="KAH7076066.1"/>
    <property type="molecule type" value="Genomic_DNA"/>
</dbReference>
<dbReference type="PANTHER" id="PTHR11530:SF11">
    <property type="entry name" value="D-ASPARTATE OXIDASE"/>
    <property type="match status" value="1"/>
</dbReference>
<evidence type="ECO:0000256" key="4">
    <source>
        <dbReference type="ARBA" id="ARBA00022827"/>
    </source>
</evidence>
<dbReference type="GO" id="GO:0071949">
    <property type="term" value="F:FAD binding"/>
    <property type="evidence" value="ECO:0007669"/>
    <property type="project" value="InterPro"/>
</dbReference>
<feature type="domain" description="FAD dependent oxidoreductase" evidence="7">
    <location>
        <begin position="5"/>
        <end position="366"/>
    </location>
</feature>
<dbReference type="PANTHER" id="PTHR11530">
    <property type="entry name" value="D-AMINO ACID OXIDASE"/>
    <property type="match status" value="1"/>
</dbReference>
<organism evidence="8 9">
    <name type="scientific">Paraphoma chrysanthemicola</name>
    <dbReference type="NCBI Taxonomy" id="798071"/>
    <lineage>
        <taxon>Eukaryota</taxon>
        <taxon>Fungi</taxon>
        <taxon>Dikarya</taxon>
        <taxon>Ascomycota</taxon>
        <taxon>Pezizomycotina</taxon>
        <taxon>Dothideomycetes</taxon>
        <taxon>Pleosporomycetidae</taxon>
        <taxon>Pleosporales</taxon>
        <taxon>Pleosporineae</taxon>
        <taxon>Phaeosphaeriaceae</taxon>
        <taxon>Paraphoma</taxon>
    </lineage>
</organism>
<feature type="binding site" evidence="6">
    <location>
        <position position="253"/>
    </location>
    <ligand>
        <name>D-dopa</name>
        <dbReference type="ChEBI" id="CHEBI:149689"/>
    </ligand>
</feature>
<evidence type="ECO:0000259" key="7">
    <source>
        <dbReference type="Pfam" id="PF01266"/>
    </source>
</evidence>
<evidence type="ECO:0000256" key="6">
    <source>
        <dbReference type="PIRSR" id="PIRSR000189-1"/>
    </source>
</evidence>
<comment type="caution">
    <text evidence="8">The sequence shown here is derived from an EMBL/GenBank/DDBJ whole genome shotgun (WGS) entry which is preliminary data.</text>
</comment>
<keyword evidence="5" id="KW-0560">Oxidoreductase</keyword>
<dbReference type="InterPro" id="IPR023209">
    <property type="entry name" value="DAO"/>
</dbReference>
<evidence type="ECO:0000256" key="1">
    <source>
        <dbReference type="ARBA" id="ARBA00001974"/>
    </source>
</evidence>
<keyword evidence="4 6" id="KW-0274">FAD</keyword>
<gene>
    <name evidence="8" type="ORF">FB567DRAFT_152343</name>
</gene>
<dbReference type="Pfam" id="PF01266">
    <property type="entry name" value="DAO"/>
    <property type="match status" value="1"/>
</dbReference>
<keyword evidence="9" id="KW-1185">Reference proteome</keyword>
<dbReference type="GO" id="GO:0019478">
    <property type="term" value="P:D-amino acid catabolic process"/>
    <property type="evidence" value="ECO:0007669"/>
    <property type="project" value="TreeGrafter"/>
</dbReference>
<accession>A0A8K0VTX4</accession>
<sequence>MSAHIAVIGAGVIGLQTAASLLEAGFKVTIIAKQFPGDESIEYTSPWAGAIWRTHSSPDQKEQCQWDLESYHSWMNAVDSDEKAALEMGLKRRPISVYSGSSTQSTADTPWFAPHVENFSIIPPSALPPNCTSGHTYTSIAVNPPIYISHLLAKANSLGAHTIRADLPSSSGLSSAISAALSLLLNSTPSNSNHGVPIVVNCTGLSSHTLVPDPTVYPIRGQTLLARITPPPDPSTLGIFLREDPAISPLATYIFPRPGTDLFVLGGTKTSRSWDAEPDEWITKGIIERCRNVWPEMRDSGIEVVATQVGLRPGREGGVRIEVENVDVELDGRVNERKGKENGTVRVVHQYGHAGAGYQLSLGSAGKVVRIVKELVGMQ</sequence>